<dbReference type="InterPro" id="IPR019756">
    <property type="entry name" value="Pept_S26A_signal_pept_1_Ser-AS"/>
</dbReference>
<keyword evidence="4" id="KW-0378">Hydrolase</keyword>
<dbReference type="InterPro" id="IPR000223">
    <property type="entry name" value="Pept_S26A_signal_pept_1"/>
</dbReference>
<dbReference type="SUPFAM" id="SSF51306">
    <property type="entry name" value="LexA/Signal peptidase"/>
    <property type="match status" value="1"/>
</dbReference>
<reference evidence="8 9" key="1">
    <citation type="submission" date="2018-08" db="EMBL/GenBank/DDBJ databases">
        <title>Actinomadura jelena sp. nov., a novel Actinomycete isolated from soil in Chad.</title>
        <authorList>
            <person name="Shi L."/>
        </authorList>
    </citation>
    <scope>NUCLEOTIDE SEQUENCE [LARGE SCALE GENOMIC DNA]</scope>
    <source>
        <strain evidence="8 9">NEAU-G17</strain>
    </source>
</reference>
<dbReference type="PROSITE" id="PS00501">
    <property type="entry name" value="SPASE_I_1"/>
    <property type="match status" value="1"/>
</dbReference>
<dbReference type="GO" id="GO:0006465">
    <property type="term" value="P:signal peptide processing"/>
    <property type="evidence" value="ECO:0007669"/>
    <property type="project" value="InterPro"/>
</dbReference>
<feature type="compositionally biased region" description="Polar residues" evidence="6">
    <location>
        <begin position="182"/>
        <end position="192"/>
    </location>
</feature>
<dbReference type="Pfam" id="PF10502">
    <property type="entry name" value="Peptidase_S26"/>
    <property type="match status" value="1"/>
</dbReference>
<evidence type="ECO:0000256" key="2">
    <source>
        <dbReference type="ARBA" id="ARBA00009370"/>
    </source>
</evidence>
<feature type="domain" description="Peptidase S26" evidence="7">
    <location>
        <begin position="20"/>
        <end position="124"/>
    </location>
</feature>
<evidence type="ECO:0000256" key="6">
    <source>
        <dbReference type="SAM" id="MobiDB-lite"/>
    </source>
</evidence>
<dbReference type="Gene3D" id="2.10.109.10">
    <property type="entry name" value="Umud Fragment, subunit A"/>
    <property type="match status" value="1"/>
</dbReference>
<proteinExistence type="inferred from homology"/>
<feature type="region of interest" description="Disordered" evidence="6">
    <location>
        <begin position="62"/>
        <end position="139"/>
    </location>
</feature>
<dbReference type="InterPro" id="IPR019533">
    <property type="entry name" value="Peptidase_S26"/>
</dbReference>
<evidence type="ECO:0000256" key="4">
    <source>
        <dbReference type="ARBA" id="ARBA00022801"/>
    </source>
</evidence>
<dbReference type="PRINTS" id="PR00727">
    <property type="entry name" value="LEADERPTASE"/>
</dbReference>
<keyword evidence="9" id="KW-1185">Reference proteome</keyword>
<evidence type="ECO:0000313" key="9">
    <source>
        <dbReference type="Proteomes" id="UP000261811"/>
    </source>
</evidence>
<feature type="active site" evidence="5">
    <location>
        <position position="114"/>
    </location>
</feature>
<sequence>MGRTAPAVWTLGVLASGAAAVLWARRRLVVVTVEGWSMAPTFGDGDRVLVRRRSLADVRPGDVVVLEPPETPDHLSRPPGPPAPARGSGAPTEPDRRDGPDRPEELDGTDWNVKRVVALPGDPIPPGVPGEGGPVPPGRLVVLGDNPDSVDSRQRGLYAGDRLLGVVLRRLGGSGAAGHAPNRQQSPRSVRR</sequence>
<dbReference type="GO" id="GO:0005886">
    <property type="term" value="C:plasma membrane"/>
    <property type="evidence" value="ECO:0007669"/>
    <property type="project" value="UniProtKB-SubCell"/>
</dbReference>
<dbReference type="EMBL" id="QURH01000953">
    <property type="protein sequence ID" value="RFU37562.1"/>
    <property type="molecule type" value="Genomic_DNA"/>
</dbReference>
<comment type="subcellular location">
    <subcellularLocation>
        <location evidence="1">Cell membrane</location>
        <topology evidence="1">Single-pass type II membrane protein</topology>
    </subcellularLocation>
</comment>
<gene>
    <name evidence="8" type="ORF">DZF91_32210</name>
</gene>
<comment type="similarity">
    <text evidence="2">Belongs to the peptidase S26 family.</text>
</comment>
<accession>A0A372JC63</accession>
<dbReference type="OrthoDB" id="5518017at2"/>
<feature type="active site" evidence="5">
    <location>
        <position position="37"/>
    </location>
</feature>
<evidence type="ECO:0000313" key="8">
    <source>
        <dbReference type="EMBL" id="RFU37562.1"/>
    </source>
</evidence>
<feature type="region of interest" description="Disordered" evidence="6">
    <location>
        <begin position="172"/>
        <end position="192"/>
    </location>
</feature>
<dbReference type="InterPro" id="IPR036286">
    <property type="entry name" value="LexA/Signal_pep-like_sf"/>
</dbReference>
<dbReference type="PANTHER" id="PTHR43390:SF1">
    <property type="entry name" value="CHLOROPLAST PROCESSING PEPTIDASE"/>
    <property type="match status" value="1"/>
</dbReference>
<dbReference type="Proteomes" id="UP000261811">
    <property type="component" value="Unassembled WGS sequence"/>
</dbReference>
<dbReference type="PANTHER" id="PTHR43390">
    <property type="entry name" value="SIGNAL PEPTIDASE I"/>
    <property type="match status" value="1"/>
</dbReference>
<evidence type="ECO:0000256" key="3">
    <source>
        <dbReference type="ARBA" id="ARBA00022670"/>
    </source>
</evidence>
<feature type="compositionally biased region" description="Basic and acidic residues" evidence="6">
    <location>
        <begin position="93"/>
        <end position="105"/>
    </location>
</feature>
<dbReference type="AlphaFoldDB" id="A0A372JC63"/>
<dbReference type="GO" id="GO:0004252">
    <property type="term" value="F:serine-type endopeptidase activity"/>
    <property type="evidence" value="ECO:0007669"/>
    <property type="project" value="InterPro"/>
</dbReference>
<evidence type="ECO:0000259" key="7">
    <source>
        <dbReference type="Pfam" id="PF10502"/>
    </source>
</evidence>
<keyword evidence="3" id="KW-0645">Protease</keyword>
<dbReference type="RefSeq" id="WP_117360831.1">
    <property type="nucleotide sequence ID" value="NZ_QURH01000953.1"/>
</dbReference>
<comment type="caution">
    <text evidence="8">The sequence shown here is derived from an EMBL/GenBank/DDBJ whole genome shotgun (WGS) entry which is preliminary data.</text>
</comment>
<evidence type="ECO:0000256" key="5">
    <source>
        <dbReference type="PIRSR" id="PIRSR600223-1"/>
    </source>
</evidence>
<dbReference type="CDD" id="cd06462">
    <property type="entry name" value="Peptidase_S24_S26"/>
    <property type="match status" value="1"/>
</dbReference>
<organism evidence="8 9">
    <name type="scientific">Actinomadura logoneensis</name>
    <dbReference type="NCBI Taxonomy" id="2293572"/>
    <lineage>
        <taxon>Bacteria</taxon>
        <taxon>Bacillati</taxon>
        <taxon>Actinomycetota</taxon>
        <taxon>Actinomycetes</taxon>
        <taxon>Streptosporangiales</taxon>
        <taxon>Thermomonosporaceae</taxon>
        <taxon>Actinomadura</taxon>
    </lineage>
</organism>
<evidence type="ECO:0000256" key="1">
    <source>
        <dbReference type="ARBA" id="ARBA00004401"/>
    </source>
</evidence>
<name>A0A372JC63_9ACTN</name>
<protein>
    <recommendedName>
        <fullName evidence="7">Peptidase S26 domain-containing protein</fullName>
    </recommendedName>
</protein>